<proteinExistence type="predicted"/>
<keyword evidence="2" id="KW-0732">Signal</keyword>
<sequence length="332" mass="35549">MHLFRFTLASAFCLMTTFAQAAGFRFITVPAGAGLPAFQAAVWSPCQEQAGEVKLRAITLIATRDCAVSGDKLPLIVISHGYGGSFIGHHDTAEVLADAGFVVVALDHPVDAGGGDMSRADTLAALTERPSDVTRLIDHMLTAWSDHAKLDRDHVGFFGFSRGGYTGLVVAGANPDLRKAIALCPENSPKPSCAELRRSEIPAQALAHVPRVKALVVADPAFGPLFDREALKDVKIPIQLWASALSGDDKTGGEVTLDYVSLIERDLPVRPDYHLVPNAGHYAFLPPCTPDLAKKRPDICTDRPGFDRAAFHEQLNAAALAFSRTHLVRGGP</sequence>
<feature type="chain" id="PRO_5020539036" evidence="2">
    <location>
        <begin position="22"/>
        <end position="332"/>
    </location>
</feature>
<dbReference type="PANTHER" id="PTHR22946">
    <property type="entry name" value="DIENELACTONE HYDROLASE DOMAIN-CONTAINING PROTEIN-RELATED"/>
    <property type="match status" value="1"/>
</dbReference>
<evidence type="ECO:0000313" key="4">
    <source>
        <dbReference type="EMBL" id="RXH02524.1"/>
    </source>
</evidence>
<feature type="signal peptide" evidence="2">
    <location>
        <begin position="1"/>
        <end position="21"/>
    </location>
</feature>
<dbReference type="InterPro" id="IPR016986">
    <property type="entry name" value="UCP031982_abhydr"/>
</dbReference>
<dbReference type="AlphaFoldDB" id="A0A4Q0QY54"/>
<dbReference type="EMBL" id="RKMK01000002">
    <property type="protein sequence ID" value="RXH02524.1"/>
    <property type="molecule type" value="Genomic_DNA"/>
</dbReference>
<evidence type="ECO:0000256" key="1">
    <source>
        <dbReference type="ARBA" id="ARBA00022801"/>
    </source>
</evidence>
<feature type="domain" description="Dienelactone hydrolase" evidence="3">
    <location>
        <begin position="72"/>
        <end position="206"/>
    </location>
</feature>
<dbReference type="InterPro" id="IPR050261">
    <property type="entry name" value="FrsA_esterase"/>
</dbReference>
<evidence type="ECO:0000256" key="2">
    <source>
        <dbReference type="SAM" id="SignalP"/>
    </source>
</evidence>
<dbReference type="GO" id="GO:0052689">
    <property type="term" value="F:carboxylic ester hydrolase activity"/>
    <property type="evidence" value="ECO:0007669"/>
    <property type="project" value="UniProtKB-ARBA"/>
</dbReference>
<dbReference type="Gene3D" id="3.40.50.1820">
    <property type="entry name" value="alpha/beta hydrolase"/>
    <property type="match status" value="1"/>
</dbReference>
<gene>
    <name evidence="4" type="ORF">EAS61_03555</name>
</gene>
<dbReference type="Pfam" id="PF01738">
    <property type="entry name" value="DLH"/>
    <property type="match status" value="1"/>
</dbReference>
<keyword evidence="1 4" id="KW-0378">Hydrolase</keyword>
<dbReference type="PIRSF" id="PIRSF031982">
    <property type="entry name" value="UCP031982_abhydr"/>
    <property type="match status" value="1"/>
</dbReference>
<evidence type="ECO:0000313" key="5">
    <source>
        <dbReference type="Proteomes" id="UP000290174"/>
    </source>
</evidence>
<dbReference type="RefSeq" id="WP_128934505.1">
    <property type="nucleotide sequence ID" value="NZ_CP022221.1"/>
</dbReference>
<protein>
    <submittedName>
        <fullName evidence="4">Dienelactone hydrolase</fullName>
    </submittedName>
</protein>
<organism evidence="4 5">
    <name type="scientific">Bradyrhizobium zhanjiangense</name>
    <dbReference type="NCBI Taxonomy" id="1325107"/>
    <lineage>
        <taxon>Bacteria</taxon>
        <taxon>Pseudomonadati</taxon>
        <taxon>Pseudomonadota</taxon>
        <taxon>Alphaproteobacteria</taxon>
        <taxon>Hyphomicrobiales</taxon>
        <taxon>Nitrobacteraceae</taxon>
        <taxon>Bradyrhizobium</taxon>
    </lineage>
</organism>
<dbReference type="InterPro" id="IPR029058">
    <property type="entry name" value="AB_hydrolase_fold"/>
</dbReference>
<comment type="caution">
    <text evidence="4">The sequence shown here is derived from an EMBL/GenBank/DDBJ whole genome shotgun (WGS) entry which is preliminary data.</text>
</comment>
<dbReference type="SUPFAM" id="SSF53474">
    <property type="entry name" value="alpha/beta-Hydrolases"/>
    <property type="match status" value="1"/>
</dbReference>
<dbReference type="InterPro" id="IPR002925">
    <property type="entry name" value="Dienelactn_hydro"/>
</dbReference>
<name>A0A4Q0QY54_9BRAD</name>
<dbReference type="PANTHER" id="PTHR22946:SF9">
    <property type="entry name" value="POLYKETIDE TRANSFERASE AF380"/>
    <property type="match status" value="1"/>
</dbReference>
<accession>A0A4Q0QY54</accession>
<reference evidence="4 5" key="1">
    <citation type="submission" date="2018-11" db="EMBL/GenBank/DDBJ databases">
        <title>Bradyrhizobium sp. nov., isolated from effective nodules of peanut in China.</title>
        <authorList>
            <person name="Li Y."/>
        </authorList>
    </citation>
    <scope>NUCLEOTIDE SEQUENCE [LARGE SCALE GENOMIC DNA]</scope>
    <source>
        <strain evidence="4 5">CCBAU 51770</strain>
    </source>
</reference>
<evidence type="ECO:0000259" key="3">
    <source>
        <dbReference type="Pfam" id="PF01738"/>
    </source>
</evidence>
<dbReference type="Proteomes" id="UP000290174">
    <property type="component" value="Unassembled WGS sequence"/>
</dbReference>